<evidence type="ECO:0000313" key="3">
    <source>
        <dbReference type="Proteomes" id="UP000215127"/>
    </source>
</evidence>
<feature type="region of interest" description="Disordered" evidence="1">
    <location>
        <begin position="344"/>
        <end position="377"/>
    </location>
</feature>
<feature type="compositionally biased region" description="Polar residues" evidence="1">
    <location>
        <begin position="42"/>
        <end position="53"/>
    </location>
</feature>
<organism evidence="2 3">
    <name type="scientific">Zymoseptoria tritici (strain ST99CH_3D7)</name>
    <dbReference type="NCBI Taxonomy" id="1276538"/>
    <lineage>
        <taxon>Eukaryota</taxon>
        <taxon>Fungi</taxon>
        <taxon>Dikarya</taxon>
        <taxon>Ascomycota</taxon>
        <taxon>Pezizomycotina</taxon>
        <taxon>Dothideomycetes</taxon>
        <taxon>Dothideomycetidae</taxon>
        <taxon>Mycosphaerellales</taxon>
        <taxon>Mycosphaerellaceae</taxon>
        <taxon>Zymoseptoria</taxon>
    </lineage>
</organism>
<keyword evidence="3" id="KW-1185">Reference proteome</keyword>
<evidence type="ECO:0000256" key="1">
    <source>
        <dbReference type="SAM" id="MobiDB-lite"/>
    </source>
</evidence>
<feature type="region of interest" description="Disordered" evidence="1">
    <location>
        <begin position="226"/>
        <end position="297"/>
    </location>
</feature>
<sequence length="600" mass="64587">MLTPIITRQHPPPAANKMPAFAPVSPHGSPAQAGSSPRPGSRASQVTPQTKTSKVSKRASRLSIFGDITKFFSPGSSEDRNHGEGKYGGSSGTPIHSASNENDKGGKRSGAKEEGTNDEENNRRGSNDGEGVGIMERQASPPTPSGLRTRVVRENEGGVPSGVKMKLRDLDEVDAGEAERAAKTAAQTAADMKAKILREKRKGRAGMDAMMIAAETTAELRAKAETVQAMEESGFEHGKERNEIEQGEESNEIEQGKRKSRIERTIELSTTEGRPQGMGHDKIEPVRKDSAFSGKAKRRLSSLGSMFQPLSGKDKFDPVAPNLIQKKEVSQEKEVVPSIEKEVAPQVAETPSKKLKKKDWKKTPTSSPDKARKTKSQVPPFWPTFRCDIFCHAKDDYATVLRDCQRLVTEAGGEVIEELYPGGFLYDLSSSYGEILQNPLADGDQTVNGSHIRVKSLPRAKRAHPNPLGSNPPDGTTFVPLARRAERAGGLAGMFREVRGSLRRRVVVAVEGKRVGGLAKTAVATNVVEEDEARLLRFSDSPLPSLALGNSAADLSGRESASLAGEEAVPASPLLPNSGFLALDLDVDATFGSMLGEWGR</sequence>
<dbReference type="Proteomes" id="UP000215127">
    <property type="component" value="Chromosome 1"/>
</dbReference>
<feature type="region of interest" description="Disordered" evidence="1">
    <location>
        <begin position="1"/>
        <end position="162"/>
    </location>
</feature>
<proteinExistence type="predicted"/>
<reference evidence="2 3" key="1">
    <citation type="submission" date="2016-06" db="EMBL/GenBank/DDBJ databases">
        <authorList>
            <person name="Kjaerup R.B."/>
            <person name="Dalgaard T.S."/>
            <person name="Juul-Madsen H.R."/>
        </authorList>
    </citation>
    <scope>NUCLEOTIDE SEQUENCE [LARGE SCALE GENOMIC DNA]</scope>
</reference>
<gene>
    <name evidence="2" type="ORF">ZT3D7_G1965</name>
</gene>
<dbReference type="AlphaFoldDB" id="A0A1X7RHC0"/>
<accession>A0A1X7RHC0</accession>
<protein>
    <submittedName>
        <fullName evidence="2">Uncharacterized protein</fullName>
    </submittedName>
</protein>
<feature type="compositionally biased region" description="Basic and acidic residues" evidence="1">
    <location>
        <begin position="101"/>
        <end position="127"/>
    </location>
</feature>
<name>A0A1X7RHC0_ZYMT9</name>
<feature type="compositionally biased region" description="Basic and acidic residues" evidence="1">
    <location>
        <begin position="234"/>
        <end position="244"/>
    </location>
</feature>
<dbReference type="EMBL" id="LT853692">
    <property type="protein sequence ID" value="SMQ46818.1"/>
    <property type="molecule type" value="Genomic_DNA"/>
</dbReference>
<feature type="compositionally biased region" description="Basic and acidic residues" evidence="1">
    <location>
        <begin position="254"/>
        <end position="266"/>
    </location>
</feature>
<feature type="compositionally biased region" description="Basic and acidic residues" evidence="1">
    <location>
        <begin position="279"/>
        <end position="290"/>
    </location>
</feature>
<evidence type="ECO:0000313" key="2">
    <source>
        <dbReference type="EMBL" id="SMQ46818.1"/>
    </source>
</evidence>